<proteinExistence type="predicted"/>
<gene>
    <name evidence="1" type="ORF">N7468_001839</name>
</gene>
<sequence length="74" mass="8219">MNTTVKEISPVQNYDEAAVQNHHNWPFESNSPYMLAHVPAPSYGLHPTEPCSTSPALIAVILFFTLSKPLILEI</sequence>
<comment type="caution">
    <text evidence="1">The sequence shown here is derived from an EMBL/GenBank/DDBJ whole genome shotgun (WGS) entry which is preliminary data.</text>
</comment>
<dbReference type="AlphaFoldDB" id="A0A9W9PHC3"/>
<reference evidence="1" key="1">
    <citation type="submission" date="2022-11" db="EMBL/GenBank/DDBJ databases">
        <authorList>
            <person name="Petersen C."/>
        </authorList>
    </citation>
    <scope>NUCLEOTIDE SEQUENCE</scope>
    <source>
        <strain evidence="1">IBT 19713</strain>
    </source>
</reference>
<organism evidence="1 2">
    <name type="scientific">Penicillium chermesinum</name>
    <dbReference type="NCBI Taxonomy" id="63820"/>
    <lineage>
        <taxon>Eukaryota</taxon>
        <taxon>Fungi</taxon>
        <taxon>Dikarya</taxon>
        <taxon>Ascomycota</taxon>
        <taxon>Pezizomycotina</taxon>
        <taxon>Eurotiomycetes</taxon>
        <taxon>Eurotiomycetidae</taxon>
        <taxon>Eurotiales</taxon>
        <taxon>Aspergillaceae</taxon>
        <taxon>Penicillium</taxon>
    </lineage>
</organism>
<dbReference type="GeneID" id="83198439"/>
<dbReference type="EMBL" id="JAPQKS010000002">
    <property type="protein sequence ID" value="KAJ5246856.1"/>
    <property type="molecule type" value="Genomic_DNA"/>
</dbReference>
<evidence type="ECO:0000313" key="1">
    <source>
        <dbReference type="EMBL" id="KAJ5246856.1"/>
    </source>
</evidence>
<evidence type="ECO:0000313" key="2">
    <source>
        <dbReference type="Proteomes" id="UP001150941"/>
    </source>
</evidence>
<name>A0A9W9PHC3_9EURO</name>
<accession>A0A9W9PHC3</accession>
<protein>
    <submittedName>
        <fullName evidence="1">Uncharacterized protein</fullName>
    </submittedName>
</protein>
<dbReference type="RefSeq" id="XP_058334277.1">
    <property type="nucleotide sequence ID" value="XM_058471136.1"/>
</dbReference>
<keyword evidence="2" id="KW-1185">Reference proteome</keyword>
<dbReference type="Proteomes" id="UP001150941">
    <property type="component" value="Unassembled WGS sequence"/>
</dbReference>
<reference evidence="1" key="2">
    <citation type="journal article" date="2023" name="IMA Fungus">
        <title>Comparative genomic study of the Penicillium genus elucidates a diverse pangenome and 15 lateral gene transfer events.</title>
        <authorList>
            <person name="Petersen C."/>
            <person name="Sorensen T."/>
            <person name="Nielsen M.R."/>
            <person name="Sondergaard T.E."/>
            <person name="Sorensen J.L."/>
            <person name="Fitzpatrick D.A."/>
            <person name="Frisvad J.C."/>
            <person name="Nielsen K.L."/>
        </authorList>
    </citation>
    <scope>NUCLEOTIDE SEQUENCE</scope>
    <source>
        <strain evidence="1">IBT 19713</strain>
    </source>
</reference>